<feature type="compositionally biased region" description="Basic and acidic residues" evidence="1">
    <location>
        <begin position="174"/>
        <end position="184"/>
    </location>
</feature>
<proteinExistence type="predicted"/>
<gene>
    <name evidence="2" type="ORF">PRAG_00035</name>
</gene>
<feature type="region of interest" description="Disordered" evidence="1">
    <location>
        <begin position="174"/>
        <end position="250"/>
    </location>
</feature>
<feature type="compositionally biased region" description="Acidic residues" evidence="1">
    <location>
        <begin position="227"/>
        <end position="243"/>
    </location>
</feature>
<keyword evidence="3" id="KW-1185">Reference proteome</keyword>
<dbReference type="EMBL" id="HQ337021">
    <property type="protein sequence ID" value="AGN11977.1"/>
    <property type="molecule type" value="Genomic_DNA"/>
</dbReference>
<accession>R9S5C5</accession>
<feature type="compositionally biased region" description="Basic and acidic residues" evidence="1">
    <location>
        <begin position="210"/>
        <end position="226"/>
    </location>
</feature>
<evidence type="ECO:0008006" key="4">
    <source>
        <dbReference type="Google" id="ProtNLM"/>
    </source>
</evidence>
<dbReference type="Proteomes" id="UP000201670">
    <property type="component" value="Segment"/>
</dbReference>
<organism evidence="2 3">
    <name type="scientific">Prochlorococcus phage P-SSM3</name>
    <dbReference type="NCBI Taxonomy" id="536453"/>
    <lineage>
        <taxon>Viruses</taxon>
        <taxon>Duplodnaviria</taxon>
        <taxon>Heunggongvirae</taxon>
        <taxon>Uroviricota</taxon>
        <taxon>Caudoviricetes</taxon>
        <taxon>Pantevenvirales</taxon>
        <taxon>Kyanoviridae</taxon>
        <taxon>Ronodorvirus</taxon>
        <taxon>Ronodorvirus pssm3</taxon>
    </lineage>
</organism>
<name>R9S5C5_9CAUD</name>
<dbReference type="RefSeq" id="YP_008129966.1">
    <property type="nucleotide sequence ID" value="NC_021559.1"/>
</dbReference>
<evidence type="ECO:0000313" key="2">
    <source>
        <dbReference type="EMBL" id="AGN11977.1"/>
    </source>
</evidence>
<dbReference type="KEGG" id="vg:15956716"/>
<sequence length="745" mass="85851">MLINQEVKGQLAKLLATENLTIEHRKVTTAYFDVEKRILCLPIWKSASNTVYDLLVGHEVGHALFTPADELNGANRSFVNVLEDARIERMMKVKYPGLRNTFFKGYQELWNDGFFGVSDGDIEQLSLIDRMNLFFKGNSSILFDSEEQVWVDRAATTKTFQDVLDLAREMMDRAEQKDQEKVDETEVPEMPFNGEKDSDGEYDVSNGQKSSEEGQEGKGGKGRPDLGEDETDFDDGFENEGLDYDTMTTGEIGGGKDLGVNFPEEIVKETECITEEALAESIETLVDEDSREWVYLSLPKIKDINKVIIDNKTIQEDLIQHFDDEYTRFEFKKNDYYDEGYQKRYIEEKKQAIDFAKDHYLKFKKSTGKTVNYLLKQFEMKKSADQYKRQATSKTGVINTQSLYKYKLTDDIFKKITVVPDGKNHGLVMFLDWSGSMSQCLLDTLKQTYNLVWFCKKANIPFRVYGFQSGYHSSYRYGSYLHEGFEHQENQLAVGDDFRLLEFLSSRQNNRSLESSMKALYLQVFSMNNYNIKGCEKYGLGGTPLAEAIYCAKTIVAQMKAQEKVQKVNVVCLTDGEANPMNYTRRHEYDDRLCSRNICSGSHVFVLRDKATGYQKRINGSPYLTTKEIVSYMRSITDYNWIGIRLCSKGEVNRVIRNLTENYEDIQTYDKQWKKEKFISIIDNAGFNEAFYMPDRSNGSDSDELEVKQKGVEATRAELNRAFKKHMSSKMQNKTILNRFIAQIA</sequence>
<reference evidence="2 3" key="1">
    <citation type="submission" date="2010-10" db="EMBL/GenBank/DDBJ databases">
        <title>The Genome Sequence of Prochlorococcus phage P-SSM3.</title>
        <authorList>
            <consortium name="The Broad Institute Genome Sequencing Platform"/>
            <person name="Henn M.R."/>
            <person name="Sullivan M.S."/>
            <person name="Osburne M.S."/>
            <person name="Levin J."/>
            <person name="Malboeuf C."/>
            <person name="Casali M."/>
            <person name="Russ C."/>
            <person name="Lennon N."/>
            <person name="Chapman S.B."/>
            <person name="Erlich R."/>
            <person name="Young S.K."/>
            <person name="Yandava C."/>
            <person name="Zeng Q."/>
            <person name="Alvarado L."/>
            <person name="Anderson S."/>
            <person name="Berlin A."/>
            <person name="Chen Z."/>
            <person name="Freedman E."/>
            <person name="Gellesch M."/>
            <person name="Goldberg J."/>
            <person name="Green L."/>
            <person name="Griggs A."/>
            <person name="Gujja S."/>
            <person name="Heilman E.R."/>
            <person name="Heiman D."/>
            <person name="Hollinger A."/>
            <person name="Howarth C."/>
            <person name="Larson L."/>
            <person name="Mehta T."/>
            <person name="Pearson M."/>
            <person name="Roberts A."/>
            <person name="Ryan E."/>
            <person name="Saif S."/>
            <person name="Shea T."/>
            <person name="Shenoy N."/>
            <person name="Sisk P."/>
            <person name="Stolte C."/>
            <person name="Sykes S."/>
            <person name="White J."/>
            <person name="Yu Q."/>
            <person name="Coleman M.L."/>
            <person name="Huang K.H."/>
            <person name="Weigele P.R."/>
            <person name="DeFrancesco A.S."/>
            <person name="Kern S.E."/>
            <person name="Thompson L.R."/>
            <person name="Fu R."/>
            <person name="Hombeck B."/>
            <person name="Chisholm S.W."/>
            <person name="Haas B."/>
            <person name="Nusbaum C."/>
            <person name="Birren B."/>
        </authorList>
    </citation>
    <scope>NUCLEOTIDE SEQUENCE [LARGE SCALE GENOMIC DNA]</scope>
    <source>
        <strain evidence="2 3">P-SSM3</strain>
    </source>
</reference>
<evidence type="ECO:0000313" key="3">
    <source>
        <dbReference type="Proteomes" id="UP000201670"/>
    </source>
</evidence>
<dbReference type="GeneID" id="15956716"/>
<evidence type="ECO:0000256" key="1">
    <source>
        <dbReference type="SAM" id="MobiDB-lite"/>
    </source>
</evidence>
<protein>
    <recommendedName>
        <fullName evidence="4">Peptidase</fullName>
    </recommendedName>
</protein>